<reference evidence="2" key="1">
    <citation type="journal article" date="2023" name="Mol. Phylogenet. Evol.">
        <title>Genome-scale phylogeny and comparative genomics of the fungal order Sordariales.</title>
        <authorList>
            <person name="Hensen N."/>
            <person name="Bonometti L."/>
            <person name="Westerberg I."/>
            <person name="Brannstrom I.O."/>
            <person name="Guillou S."/>
            <person name="Cros-Aarteil S."/>
            <person name="Calhoun S."/>
            <person name="Haridas S."/>
            <person name="Kuo A."/>
            <person name="Mondo S."/>
            <person name="Pangilinan J."/>
            <person name="Riley R."/>
            <person name="LaButti K."/>
            <person name="Andreopoulos B."/>
            <person name="Lipzen A."/>
            <person name="Chen C."/>
            <person name="Yan M."/>
            <person name="Daum C."/>
            <person name="Ng V."/>
            <person name="Clum A."/>
            <person name="Steindorff A."/>
            <person name="Ohm R.A."/>
            <person name="Martin F."/>
            <person name="Silar P."/>
            <person name="Natvig D.O."/>
            <person name="Lalanne C."/>
            <person name="Gautier V."/>
            <person name="Ament-Velasquez S.L."/>
            <person name="Kruys A."/>
            <person name="Hutchinson M.I."/>
            <person name="Powell A.J."/>
            <person name="Barry K."/>
            <person name="Miller A.N."/>
            <person name="Grigoriev I.V."/>
            <person name="Debuchy R."/>
            <person name="Gladieux P."/>
            <person name="Hiltunen Thoren M."/>
            <person name="Johannesson H."/>
        </authorList>
    </citation>
    <scope>NUCLEOTIDE SEQUENCE</scope>
    <source>
        <strain evidence="2">CBS 958.72</strain>
    </source>
</reference>
<dbReference type="AlphaFoldDB" id="A0AAE0KDZ8"/>
<keyword evidence="3" id="KW-1185">Reference proteome</keyword>
<feature type="region of interest" description="Disordered" evidence="1">
    <location>
        <begin position="66"/>
        <end position="92"/>
    </location>
</feature>
<accession>A0AAE0KDZ8</accession>
<dbReference type="EMBL" id="JAULSN010000004">
    <property type="protein sequence ID" value="KAK3374440.1"/>
    <property type="molecule type" value="Genomic_DNA"/>
</dbReference>
<protein>
    <submittedName>
        <fullName evidence="2">Uncharacterized protein</fullName>
    </submittedName>
</protein>
<gene>
    <name evidence="2" type="ORF">B0T24DRAFT_295141</name>
</gene>
<sequence length="157" mass="17186">MLLQLEHLLDPLLSAVDGEKRRSGRKIKSPVVQPTTCRFDRWRRIPPISTICIVFFGLLLFTSPPPSNGNTPGPSNGGKKGNRSGHGDQRGWTTDAHVHAIPSFYIHIDALTGVYTGGTGLRGGRNRQTGKGKKYRHPSRGKMRFGLVVICPAFLSA</sequence>
<evidence type="ECO:0000256" key="1">
    <source>
        <dbReference type="SAM" id="MobiDB-lite"/>
    </source>
</evidence>
<organism evidence="2 3">
    <name type="scientific">Lasiosphaeria ovina</name>
    <dbReference type="NCBI Taxonomy" id="92902"/>
    <lineage>
        <taxon>Eukaryota</taxon>
        <taxon>Fungi</taxon>
        <taxon>Dikarya</taxon>
        <taxon>Ascomycota</taxon>
        <taxon>Pezizomycotina</taxon>
        <taxon>Sordariomycetes</taxon>
        <taxon>Sordariomycetidae</taxon>
        <taxon>Sordariales</taxon>
        <taxon>Lasiosphaeriaceae</taxon>
        <taxon>Lasiosphaeria</taxon>
    </lineage>
</organism>
<evidence type="ECO:0000313" key="3">
    <source>
        <dbReference type="Proteomes" id="UP001287356"/>
    </source>
</evidence>
<dbReference type="Proteomes" id="UP001287356">
    <property type="component" value="Unassembled WGS sequence"/>
</dbReference>
<comment type="caution">
    <text evidence="2">The sequence shown here is derived from an EMBL/GenBank/DDBJ whole genome shotgun (WGS) entry which is preliminary data.</text>
</comment>
<proteinExistence type="predicted"/>
<feature type="region of interest" description="Disordered" evidence="1">
    <location>
        <begin position="117"/>
        <end position="138"/>
    </location>
</feature>
<feature type="compositionally biased region" description="Basic residues" evidence="1">
    <location>
        <begin position="124"/>
        <end position="138"/>
    </location>
</feature>
<reference evidence="2" key="2">
    <citation type="submission" date="2023-06" db="EMBL/GenBank/DDBJ databases">
        <authorList>
            <consortium name="Lawrence Berkeley National Laboratory"/>
            <person name="Haridas S."/>
            <person name="Hensen N."/>
            <person name="Bonometti L."/>
            <person name="Westerberg I."/>
            <person name="Brannstrom I.O."/>
            <person name="Guillou S."/>
            <person name="Cros-Aarteil S."/>
            <person name="Calhoun S."/>
            <person name="Kuo A."/>
            <person name="Mondo S."/>
            <person name="Pangilinan J."/>
            <person name="Riley R."/>
            <person name="Labutti K."/>
            <person name="Andreopoulos B."/>
            <person name="Lipzen A."/>
            <person name="Chen C."/>
            <person name="Yanf M."/>
            <person name="Daum C."/>
            <person name="Ng V."/>
            <person name="Clum A."/>
            <person name="Steindorff A."/>
            <person name="Ohm R."/>
            <person name="Martin F."/>
            <person name="Silar P."/>
            <person name="Natvig D."/>
            <person name="Lalanne C."/>
            <person name="Gautier V."/>
            <person name="Ament-Velasquez S.L."/>
            <person name="Kruys A."/>
            <person name="Hutchinson M.I."/>
            <person name="Powell A.J."/>
            <person name="Barry K."/>
            <person name="Miller A.N."/>
            <person name="Grigoriev I.V."/>
            <person name="Debuchy R."/>
            <person name="Gladieux P."/>
            <person name="Thoren M.H."/>
            <person name="Johannesson H."/>
        </authorList>
    </citation>
    <scope>NUCLEOTIDE SEQUENCE</scope>
    <source>
        <strain evidence="2">CBS 958.72</strain>
    </source>
</reference>
<evidence type="ECO:0000313" key="2">
    <source>
        <dbReference type="EMBL" id="KAK3374440.1"/>
    </source>
</evidence>
<name>A0AAE0KDZ8_9PEZI</name>